<protein>
    <submittedName>
        <fullName evidence="11">Cytochrome P450</fullName>
    </submittedName>
</protein>
<keyword evidence="5 10" id="KW-0560">Oxidoreductase</keyword>
<dbReference type="OrthoDB" id="4156795at2"/>
<evidence type="ECO:0000256" key="10">
    <source>
        <dbReference type="RuleBase" id="RU000461"/>
    </source>
</evidence>
<comment type="similarity">
    <text evidence="1 10">Belongs to the cytochrome P450 family.</text>
</comment>
<dbReference type="InterPro" id="IPR017972">
    <property type="entry name" value="Cyt_P450_CS"/>
</dbReference>
<evidence type="ECO:0000256" key="7">
    <source>
        <dbReference type="ARBA" id="ARBA00023033"/>
    </source>
</evidence>
<evidence type="ECO:0000256" key="3">
    <source>
        <dbReference type="ARBA" id="ARBA00022723"/>
    </source>
</evidence>
<dbReference type="Gene3D" id="1.10.630.10">
    <property type="entry name" value="Cytochrome P450"/>
    <property type="match status" value="1"/>
</dbReference>
<name>A0A372G0K2_9ACTN</name>
<sequence length="430" mass="47457">MSPVAQRPDVAHPATYGAGVPHVEFARMRREAPVSWVPEPALWRRGGGGRMLSQGSGFWAATSHEAVVAASRQPELFSSGRKGAFLPDPRTSADLEQARQLLVNMDAPQHSRIRRLVTSVFTPRAVRELHDSVAAHAHELVRRAVRLEECDVVADLAAELPLLVLADLLGLPREDRHLLYRWSNNLVGFDDPEYGGGDVEAYRTTFVEAFQYALTVAGERRRSPRDDLMTLLATSEVDGRRLTDREFCSFWLLLVVAGNETTRHLISGGVSALLAEPAQRDRLAGDMSLLPTATEELLRWVTPIMQFRRTATEDTELCGQAVAEGDKVVLWYVSANRDGAVFADPDVLRLDRNPNPHLSFGMGPHFCLGAHLARLEAQAMLRELVPHLARFEVTGPVVRLESNFVNGLKSLPGRFNPDRAAGPDGAWSSC</sequence>
<dbReference type="RefSeq" id="WP_117227768.1">
    <property type="nucleotide sequence ID" value="NZ_CP061725.1"/>
</dbReference>
<dbReference type="GO" id="GO:0006707">
    <property type="term" value="P:cholesterol catabolic process"/>
    <property type="evidence" value="ECO:0007669"/>
    <property type="project" value="TreeGrafter"/>
</dbReference>
<keyword evidence="7 10" id="KW-0503">Monooxygenase</keyword>
<evidence type="ECO:0000256" key="9">
    <source>
        <dbReference type="ARBA" id="ARBA00060683"/>
    </source>
</evidence>
<dbReference type="FunFam" id="1.10.630.10:FF:000018">
    <property type="entry name" value="Cytochrome P450 monooxygenase"/>
    <property type="match status" value="1"/>
</dbReference>
<comment type="pathway">
    <text evidence="9">Antibiotic biosynthesis; mycinamicin biosynthesis.</text>
</comment>
<evidence type="ECO:0000256" key="5">
    <source>
        <dbReference type="ARBA" id="ARBA00023002"/>
    </source>
</evidence>
<dbReference type="SUPFAM" id="SSF48264">
    <property type="entry name" value="Cytochrome P450"/>
    <property type="match status" value="1"/>
</dbReference>
<dbReference type="Proteomes" id="UP000262621">
    <property type="component" value="Unassembled WGS sequence"/>
</dbReference>
<dbReference type="CDD" id="cd11033">
    <property type="entry name" value="CYP142-like"/>
    <property type="match status" value="1"/>
</dbReference>
<evidence type="ECO:0000256" key="1">
    <source>
        <dbReference type="ARBA" id="ARBA00010617"/>
    </source>
</evidence>
<dbReference type="InterPro" id="IPR036396">
    <property type="entry name" value="Cyt_P450_sf"/>
</dbReference>
<dbReference type="InterPro" id="IPR002397">
    <property type="entry name" value="Cyt_P450_B"/>
</dbReference>
<evidence type="ECO:0000313" key="12">
    <source>
        <dbReference type="Proteomes" id="UP000262621"/>
    </source>
</evidence>
<keyword evidence="12" id="KW-1185">Reference proteome</keyword>
<proteinExistence type="inferred from homology"/>
<keyword evidence="3 10" id="KW-0479">Metal-binding</keyword>
<dbReference type="PROSITE" id="PS00086">
    <property type="entry name" value="CYTOCHROME_P450"/>
    <property type="match status" value="1"/>
</dbReference>
<dbReference type="GO" id="GO:0005506">
    <property type="term" value="F:iron ion binding"/>
    <property type="evidence" value="ECO:0007669"/>
    <property type="project" value="InterPro"/>
</dbReference>
<evidence type="ECO:0000256" key="4">
    <source>
        <dbReference type="ARBA" id="ARBA00022857"/>
    </source>
</evidence>
<keyword evidence="6 10" id="KW-0408">Iron</keyword>
<keyword evidence="8" id="KW-0045">Antibiotic biosynthesis</keyword>
<dbReference type="Pfam" id="PF00067">
    <property type="entry name" value="p450"/>
    <property type="match status" value="1"/>
</dbReference>
<dbReference type="AlphaFoldDB" id="A0A372G0K2"/>
<evidence type="ECO:0000256" key="6">
    <source>
        <dbReference type="ARBA" id="ARBA00023004"/>
    </source>
</evidence>
<gene>
    <name evidence="11" type="ORF">D0Q02_10360</name>
</gene>
<evidence type="ECO:0000256" key="2">
    <source>
        <dbReference type="ARBA" id="ARBA00022617"/>
    </source>
</evidence>
<dbReference type="GO" id="GO:0008395">
    <property type="term" value="F:steroid hydroxylase activity"/>
    <property type="evidence" value="ECO:0007669"/>
    <property type="project" value="TreeGrafter"/>
</dbReference>
<dbReference type="EMBL" id="QVFU01000008">
    <property type="protein sequence ID" value="RFS46503.1"/>
    <property type="molecule type" value="Genomic_DNA"/>
</dbReference>
<dbReference type="GO" id="GO:0036199">
    <property type="term" value="F:cholest-4-en-3-one 26-monooxygenase activity"/>
    <property type="evidence" value="ECO:0007669"/>
    <property type="project" value="TreeGrafter"/>
</dbReference>
<comment type="caution">
    <text evidence="11">The sequence shown here is derived from an EMBL/GenBank/DDBJ whole genome shotgun (WGS) entry which is preliminary data.</text>
</comment>
<dbReference type="PANTHER" id="PTHR46696:SF4">
    <property type="entry name" value="BIOTIN BIOSYNTHESIS CYTOCHROME P450"/>
    <property type="match status" value="1"/>
</dbReference>
<evidence type="ECO:0000313" key="11">
    <source>
        <dbReference type="EMBL" id="RFS46503.1"/>
    </source>
</evidence>
<keyword evidence="2 10" id="KW-0349">Heme</keyword>
<reference evidence="11 12" key="1">
    <citation type="submission" date="2018-08" db="EMBL/GenBank/DDBJ databases">
        <title>Verrucosispora craniellae sp. nov., isolated from a marine sponge in the South China Sea.</title>
        <authorList>
            <person name="Li L."/>
            <person name="Lin H.W."/>
        </authorList>
    </citation>
    <scope>NUCLEOTIDE SEQUENCE [LARGE SCALE GENOMIC DNA]</scope>
    <source>
        <strain evidence="11 12">LHW63014</strain>
    </source>
</reference>
<dbReference type="InterPro" id="IPR001128">
    <property type="entry name" value="Cyt_P450"/>
</dbReference>
<accession>A0A372G0K2</accession>
<organism evidence="11 12">
    <name type="scientific">Micromonospora craniellae</name>
    <dbReference type="NCBI Taxonomy" id="2294034"/>
    <lineage>
        <taxon>Bacteria</taxon>
        <taxon>Bacillati</taxon>
        <taxon>Actinomycetota</taxon>
        <taxon>Actinomycetes</taxon>
        <taxon>Micromonosporales</taxon>
        <taxon>Micromonosporaceae</taxon>
        <taxon>Micromonospora</taxon>
    </lineage>
</organism>
<dbReference type="PRINTS" id="PR00359">
    <property type="entry name" value="BP450"/>
</dbReference>
<dbReference type="GO" id="GO:0017000">
    <property type="term" value="P:antibiotic biosynthetic process"/>
    <property type="evidence" value="ECO:0007669"/>
    <property type="project" value="UniProtKB-KW"/>
</dbReference>
<dbReference type="PANTHER" id="PTHR46696">
    <property type="entry name" value="P450, PUTATIVE (EUROFUNG)-RELATED"/>
    <property type="match status" value="1"/>
</dbReference>
<evidence type="ECO:0000256" key="8">
    <source>
        <dbReference type="ARBA" id="ARBA00023194"/>
    </source>
</evidence>
<dbReference type="GO" id="GO:0020037">
    <property type="term" value="F:heme binding"/>
    <property type="evidence" value="ECO:0007669"/>
    <property type="project" value="InterPro"/>
</dbReference>
<keyword evidence="4" id="KW-0521">NADP</keyword>